<reference evidence="2 3" key="1">
    <citation type="journal article" date="2019" name="Emerg. Microbes Infect.">
        <title>Comprehensive subspecies identification of 175 nontuberculous mycobacteria species based on 7547 genomic profiles.</title>
        <authorList>
            <person name="Matsumoto Y."/>
            <person name="Kinjo T."/>
            <person name="Motooka D."/>
            <person name="Nabeya D."/>
            <person name="Jung N."/>
            <person name="Uechi K."/>
            <person name="Horii T."/>
            <person name="Iida T."/>
            <person name="Fujita J."/>
            <person name="Nakamura S."/>
        </authorList>
    </citation>
    <scope>NUCLEOTIDE SEQUENCE [LARGE SCALE GENOMIC DNA]</scope>
    <source>
        <strain evidence="2 3">JCM 30723</strain>
    </source>
</reference>
<feature type="compositionally biased region" description="Low complexity" evidence="1">
    <location>
        <begin position="155"/>
        <end position="164"/>
    </location>
</feature>
<comment type="caution">
    <text evidence="2">The sequence shown here is derived from an EMBL/GenBank/DDBJ whole genome shotgun (WGS) entry which is preliminary data.</text>
</comment>
<sequence length="209" mass="21532">MTTARNDSYGFLSGGGSPSAKFTTYGDTVGGVITEEPQVQQQTDIKDGTPLVWQDGSPRMQMVVTVQTQLRDPAIDEDDGKRRIFVRGQMRNAVQQAVIAAGAKGLDVGGTLNITYVADGERKNPAFNPPKIYQASYTPPAADGGAGFLGTTTQAAPAAVQPAPTAAPTPAPAGGTALPPGLPPTITPEVWATLTPEAQAALLVTSSAK</sequence>
<evidence type="ECO:0000313" key="3">
    <source>
        <dbReference type="Proteomes" id="UP000465305"/>
    </source>
</evidence>
<evidence type="ECO:0000256" key="1">
    <source>
        <dbReference type="SAM" id="MobiDB-lite"/>
    </source>
</evidence>
<proteinExistence type="predicted"/>
<gene>
    <name evidence="2" type="ORF">MALGJ_00460</name>
</gene>
<dbReference type="AlphaFoldDB" id="A0A7I9Y3Y0"/>
<accession>A0A7I9Y3Y0</accession>
<name>A0A7I9Y3Y0_MYCAL</name>
<feature type="region of interest" description="Disordered" evidence="1">
    <location>
        <begin position="155"/>
        <end position="182"/>
    </location>
</feature>
<dbReference type="Proteomes" id="UP000465305">
    <property type="component" value="Unassembled WGS sequence"/>
</dbReference>
<evidence type="ECO:0000313" key="2">
    <source>
        <dbReference type="EMBL" id="GFG83370.1"/>
    </source>
</evidence>
<protein>
    <submittedName>
        <fullName evidence="2">Uncharacterized protein</fullName>
    </submittedName>
</protein>
<dbReference type="EMBL" id="BLKY01000001">
    <property type="protein sequence ID" value="GFG83370.1"/>
    <property type="molecule type" value="Genomic_DNA"/>
</dbReference>
<dbReference type="RefSeq" id="WP_083037678.1">
    <property type="nucleotide sequence ID" value="NZ_BLKY01000001.1"/>
</dbReference>
<organism evidence="2 3">
    <name type="scientific">Mycolicibacter algericus</name>
    <name type="common">Mycobacterium algericum</name>
    <dbReference type="NCBI Taxonomy" id="1288388"/>
    <lineage>
        <taxon>Bacteria</taxon>
        <taxon>Bacillati</taxon>
        <taxon>Actinomycetota</taxon>
        <taxon>Actinomycetes</taxon>
        <taxon>Mycobacteriales</taxon>
        <taxon>Mycobacteriaceae</taxon>
        <taxon>Mycolicibacter</taxon>
    </lineage>
</organism>